<dbReference type="RefSeq" id="WP_149280057.1">
    <property type="nucleotide sequence ID" value="NZ_CP043506.1"/>
</dbReference>
<dbReference type="AlphaFoldDB" id="A0A5C1YPW2"/>
<dbReference type="KEGG" id="acek:FLP30_12270"/>
<evidence type="ECO:0000313" key="2">
    <source>
        <dbReference type="EMBL" id="QEO18396.1"/>
    </source>
</evidence>
<dbReference type="EMBL" id="CP043506">
    <property type="protein sequence ID" value="QEO18396.1"/>
    <property type="molecule type" value="Genomic_DNA"/>
</dbReference>
<accession>A0A5C1YPW2</accession>
<feature type="chain" id="PRO_5022669951" description="Outer membrane lipoprotein carrier protein LolA" evidence="1">
    <location>
        <begin position="21"/>
        <end position="189"/>
    </location>
</feature>
<dbReference type="PROSITE" id="PS51257">
    <property type="entry name" value="PROKAR_LIPOPROTEIN"/>
    <property type="match status" value="1"/>
</dbReference>
<dbReference type="OrthoDB" id="7260676at2"/>
<keyword evidence="1" id="KW-0732">Signal</keyword>
<protein>
    <recommendedName>
        <fullName evidence="4">Outer membrane lipoprotein carrier protein LolA</fullName>
    </recommendedName>
</protein>
<evidence type="ECO:0008006" key="4">
    <source>
        <dbReference type="Google" id="ProtNLM"/>
    </source>
</evidence>
<sequence>MTARVPVMRALAFVLPFVLAACATPEGGQSPSDRAAVHQVEGYFQTVDLESVPFVQAWPDGARGAGTLSYHPGALSMHFTQPHVMDLTAQGRHAVFTDSQTGAETHLGLAHNPLGLLLDNPMRLSGPVTVTDVQHGADGLLQLSLTRTDNPSQGLVTLRFRTVAGHLSLYEARIVDERRRVTLIDLEAP</sequence>
<organism evidence="2 3">
    <name type="scientific">Acetobacter vaccinii</name>
    <dbReference type="NCBI Taxonomy" id="2592655"/>
    <lineage>
        <taxon>Bacteria</taxon>
        <taxon>Pseudomonadati</taxon>
        <taxon>Pseudomonadota</taxon>
        <taxon>Alphaproteobacteria</taxon>
        <taxon>Acetobacterales</taxon>
        <taxon>Acetobacteraceae</taxon>
        <taxon>Acetobacter</taxon>
    </lineage>
</organism>
<evidence type="ECO:0000256" key="1">
    <source>
        <dbReference type="SAM" id="SignalP"/>
    </source>
</evidence>
<gene>
    <name evidence="2" type="ORF">FLP30_12270</name>
</gene>
<keyword evidence="3" id="KW-1185">Reference proteome</keyword>
<reference evidence="2 3" key="1">
    <citation type="submission" date="2019-09" db="EMBL/GenBank/DDBJ databases">
        <title>Genome sequencing of strain KACC 21233.</title>
        <authorList>
            <person name="Heo J."/>
            <person name="Kim S.-J."/>
            <person name="Kim J.-S."/>
            <person name="Hong S.-B."/>
            <person name="Kwon S.-W."/>
        </authorList>
    </citation>
    <scope>NUCLEOTIDE SEQUENCE [LARGE SCALE GENOMIC DNA]</scope>
    <source>
        <strain evidence="2 3">KACC 21233</strain>
    </source>
</reference>
<proteinExistence type="predicted"/>
<dbReference type="Proteomes" id="UP000324536">
    <property type="component" value="Chromosome"/>
</dbReference>
<feature type="signal peptide" evidence="1">
    <location>
        <begin position="1"/>
        <end position="20"/>
    </location>
</feature>
<name>A0A5C1YPW2_9PROT</name>
<evidence type="ECO:0000313" key="3">
    <source>
        <dbReference type="Proteomes" id="UP000324536"/>
    </source>
</evidence>